<accession>A0A6I3JEV6</accession>
<evidence type="ECO:0000313" key="2">
    <source>
        <dbReference type="Proteomes" id="UP000433406"/>
    </source>
</evidence>
<dbReference type="Proteomes" id="UP000433406">
    <property type="component" value="Unassembled WGS sequence"/>
</dbReference>
<organism evidence="1 2">
    <name type="scientific">Nocardioides marmotae</name>
    <dbReference type="NCBI Taxonomy" id="2663857"/>
    <lineage>
        <taxon>Bacteria</taxon>
        <taxon>Bacillati</taxon>
        <taxon>Actinomycetota</taxon>
        <taxon>Actinomycetes</taxon>
        <taxon>Propionibacteriales</taxon>
        <taxon>Nocardioidaceae</taxon>
        <taxon>Nocardioides</taxon>
    </lineage>
</organism>
<proteinExistence type="predicted"/>
<sequence length="138" mass="15962">MHRSPWDRLVAELDTWTAAVVTEPGRIEVSVPSRDGHRDVVVVMTPEEWDDMWGVAWGDLDAAIGEVKRILGRLQRHERYAVYAQYTLEPSTGATLPTVDIDPDPDLRGEWTVQDRDGRVVSRFRDWPTEERGRRPRR</sequence>
<evidence type="ECO:0000313" key="1">
    <source>
        <dbReference type="EMBL" id="MTB96595.1"/>
    </source>
</evidence>
<protein>
    <submittedName>
        <fullName evidence="1">Uncharacterized protein</fullName>
    </submittedName>
</protein>
<reference evidence="1 2" key="1">
    <citation type="submission" date="2019-10" db="EMBL/GenBank/DDBJ databases">
        <title>Nocardioides novel species isolated from the excrement of Marmot.</title>
        <authorList>
            <person name="Zhang G."/>
        </authorList>
    </citation>
    <scope>NUCLEOTIDE SEQUENCE [LARGE SCALE GENOMIC DNA]</scope>
    <source>
        <strain evidence="2">zg-579</strain>
    </source>
</reference>
<gene>
    <name evidence="1" type="ORF">GGQ22_16080</name>
</gene>
<dbReference type="AlphaFoldDB" id="A0A6I3JEV6"/>
<dbReference type="RefSeq" id="WP_154616448.1">
    <property type="nucleotide sequence ID" value="NZ_CP053660.1"/>
</dbReference>
<name>A0A6I3JEV6_9ACTN</name>
<keyword evidence="2" id="KW-1185">Reference proteome</keyword>
<dbReference type="EMBL" id="WLCI01000016">
    <property type="protein sequence ID" value="MTB96595.1"/>
    <property type="molecule type" value="Genomic_DNA"/>
</dbReference>
<comment type="caution">
    <text evidence="1">The sequence shown here is derived from an EMBL/GenBank/DDBJ whole genome shotgun (WGS) entry which is preliminary data.</text>
</comment>